<dbReference type="Proteomes" id="UP001196980">
    <property type="component" value="Unassembled WGS sequence"/>
</dbReference>
<accession>A0ABS6S433</accession>
<evidence type="ECO:0000313" key="2">
    <source>
        <dbReference type="Proteomes" id="UP001196980"/>
    </source>
</evidence>
<dbReference type="EMBL" id="JABXWD010000552">
    <property type="protein sequence ID" value="MBV6343360.1"/>
    <property type="molecule type" value="Genomic_DNA"/>
</dbReference>
<gene>
    <name evidence="1" type="ORF">HWQ67_17420</name>
</gene>
<comment type="caution">
    <text evidence="1">The sequence shown here is derived from an EMBL/GenBank/DDBJ whole genome shotgun (WGS) entry which is preliminary data.</text>
</comment>
<feature type="non-terminal residue" evidence="1">
    <location>
        <position position="76"/>
    </location>
</feature>
<keyword evidence="2" id="KW-1185">Reference proteome</keyword>
<evidence type="ECO:0000313" key="1">
    <source>
        <dbReference type="EMBL" id="MBV6343360.1"/>
    </source>
</evidence>
<protein>
    <submittedName>
        <fullName evidence="1">Uncharacterized protein</fullName>
    </submittedName>
</protein>
<name>A0ABS6S433_9BACT</name>
<organism evidence="1 2">
    <name type="scientific">Candidatus Magnetobacterium casense</name>
    <dbReference type="NCBI Taxonomy" id="1455061"/>
    <lineage>
        <taxon>Bacteria</taxon>
        <taxon>Pseudomonadati</taxon>
        <taxon>Nitrospirota</taxon>
        <taxon>Thermodesulfovibrionia</taxon>
        <taxon>Thermodesulfovibrionales</taxon>
        <taxon>Candidatus Magnetobacteriaceae</taxon>
        <taxon>Candidatus Magnetobacterium</taxon>
    </lineage>
</organism>
<proteinExistence type="predicted"/>
<sequence>MNVARFRENLLIYGANLMTWPDDERIAAEALLRDSAEAASVYSEEVGFESMLCQRRYEPPKDDLVERIITAATATC</sequence>
<reference evidence="1 2" key="1">
    <citation type="journal article" date="2020" name="J Geophys Res Biogeosci">
        <title>Magnetotaxis as an Adaptation to Enable Bacterial Shuttling of Microbial Sulfur and Sulfur Cycling Across Aquatic Oxic#Anoxic Interfaces.</title>
        <authorList>
            <person name="Li J."/>
            <person name="Liu P."/>
            <person name="Wang J."/>
            <person name="Roberts A.P."/>
            <person name="Pan Y."/>
        </authorList>
    </citation>
    <scope>NUCLEOTIDE SEQUENCE [LARGE SCALE GENOMIC DNA]</scope>
    <source>
        <strain evidence="1 2">MYR-1_YQ</strain>
    </source>
</reference>